<dbReference type="GO" id="GO:0005886">
    <property type="term" value="C:plasma membrane"/>
    <property type="evidence" value="ECO:0007669"/>
    <property type="project" value="TreeGrafter"/>
</dbReference>
<dbReference type="eggNOG" id="COG2846">
    <property type="taxonomic scope" value="Bacteria"/>
</dbReference>
<dbReference type="HOGENOM" id="CLU_095978_3_0_9"/>
<evidence type="ECO:0000313" key="3">
    <source>
        <dbReference type="Proteomes" id="UP000005850"/>
    </source>
</evidence>
<organism evidence="2 3">
    <name type="scientific">Brevibacillus laterosporus LMG 15441</name>
    <dbReference type="NCBI Taxonomy" id="1042163"/>
    <lineage>
        <taxon>Bacteria</taxon>
        <taxon>Bacillati</taxon>
        <taxon>Bacillota</taxon>
        <taxon>Bacilli</taxon>
        <taxon>Bacillales</taxon>
        <taxon>Paenibacillaceae</taxon>
        <taxon>Brevibacillus</taxon>
    </lineage>
</organism>
<dbReference type="InterPro" id="IPR012312">
    <property type="entry name" value="Hemerythrin-like"/>
</dbReference>
<proteinExistence type="predicted"/>
<dbReference type="RefSeq" id="WP_003336224.1">
    <property type="nucleotide sequence ID" value="NZ_CP007806.1"/>
</dbReference>
<keyword evidence="3" id="KW-1185">Reference proteome</keyword>
<dbReference type="Pfam" id="PF01814">
    <property type="entry name" value="Hemerythrin"/>
    <property type="match status" value="1"/>
</dbReference>
<dbReference type="AlphaFoldDB" id="A0A075RBS3"/>
<name>A0A075RBS3_BRELA</name>
<feature type="domain" description="Hemerythrin-like" evidence="1">
    <location>
        <begin position="10"/>
        <end position="148"/>
    </location>
</feature>
<sequence length="171" mass="19777">MHKDLSPAFEQLKNEHGPLRQLMEELYEQAVTMGKTGDEKSYAQSLHSLEEKVDSFLLMLETHAEREESFFFPMIFELTGGENGPIAVMEEEHREAKQHFVHFKEKMSTVGVTIDKNSAIMTADPVAKAYVVLSDHFMKEEMVLFPMANQLLVEEQKDELQRQLMKADRKK</sequence>
<accession>A0A075RBS3</accession>
<dbReference type="Gene3D" id="1.20.120.520">
    <property type="entry name" value="nmb1532 protein domain like"/>
    <property type="match status" value="1"/>
</dbReference>
<dbReference type="PANTHER" id="PTHR39966:SF3">
    <property type="entry name" value="DUF438 DOMAIN-CONTAINING PROTEIN"/>
    <property type="match status" value="1"/>
</dbReference>
<gene>
    <name evidence="2" type="ORF">BRLA_c026360</name>
</gene>
<dbReference type="KEGG" id="blr:BRLA_c026360"/>
<dbReference type="STRING" id="1042163.BRLA_c026360"/>
<evidence type="ECO:0000313" key="2">
    <source>
        <dbReference type="EMBL" id="AIG26955.1"/>
    </source>
</evidence>
<protein>
    <submittedName>
        <fullName evidence="2">Iron-sulfur cluster repair di-iron protein</fullName>
    </submittedName>
</protein>
<dbReference type="PANTHER" id="PTHR39966">
    <property type="entry name" value="BLL2471 PROTEIN-RELATED"/>
    <property type="match status" value="1"/>
</dbReference>
<evidence type="ECO:0000259" key="1">
    <source>
        <dbReference type="Pfam" id="PF01814"/>
    </source>
</evidence>
<reference evidence="2 3" key="1">
    <citation type="journal article" date="2011" name="J. Bacteriol.">
        <title>Genome sequence of Brevibacillus laterosporus LMG 15441, a pathogen of invertebrates.</title>
        <authorList>
            <person name="Djukic M."/>
            <person name="Poehlein A."/>
            <person name="Thurmer A."/>
            <person name="Daniel R."/>
        </authorList>
    </citation>
    <scope>NUCLEOTIDE SEQUENCE [LARGE SCALE GENOMIC DNA]</scope>
    <source>
        <strain evidence="2 3">LMG 15441</strain>
    </source>
</reference>
<dbReference type="Proteomes" id="UP000005850">
    <property type="component" value="Chromosome"/>
</dbReference>
<dbReference type="EMBL" id="CP007806">
    <property type="protein sequence ID" value="AIG26955.1"/>
    <property type="molecule type" value="Genomic_DNA"/>
</dbReference>